<dbReference type="EMBL" id="LNXT01000007">
    <property type="protein sequence ID" value="KTC74880.1"/>
    <property type="molecule type" value="Genomic_DNA"/>
</dbReference>
<dbReference type="STRING" id="28083.Lbir_0670"/>
<gene>
    <name evidence="1" type="ORF">Lbir_0670</name>
    <name evidence="2" type="ORF">NCTC12437_01555</name>
</gene>
<keyword evidence="3" id="KW-1185">Reference proteome</keyword>
<evidence type="ECO:0000313" key="1">
    <source>
        <dbReference type="EMBL" id="KTC74880.1"/>
    </source>
</evidence>
<dbReference type="OrthoDB" id="9769264at2"/>
<dbReference type="AlphaFoldDB" id="A0A378IB56"/>
<evidence type="ECO:0000313" key="4">
    <source>
        <dbReference type="Proteomes" id="UP000255066"/>
    </source>
</evidence>
<proteinExistence type="predicted"/>
<name>A0A378IB56_9GAMM</name>
<organism evidence="2 4">
    <name type="scientific">Legionella birminghamensis</name>
    <dbReference type="NCBI Taxonomy" id="28083"/>
    <lineage>
        <taxon>Bacteria</taxon>
        <taxon>Pseudomonadati</taxon>
        <taxon>Pseudomonadota</taxon>
        <taxon>Gammaproteobacteria</taxon>
        <taxon>Legionellales</taxon>
        <taxon>Legionellaceae</taxon>
        <taxon>Legionella</taxon>
    </lineage>
</organism>
<reference evidence="2 4" key="2">
    <citation type="submission" date="2018-06" db="EMBL/GenBank/DDBJ databases">
        <authorList>
            <consortium name="Pathogen Informatics"/>
            <person name="Doyle S."/>
        </authorList>
    </citation>
    <scope>NUCLEOTIDE SEQUENCE [LARGE SCALE GENOMIC DNA]</scope>
    <source>
        <strain evidence="2 4">NCTC12437</strain>
    </source>
</reference>
<sequence length="332" mass="37863">MMNFYHLPYEQITAVPQQNMPGILHQAYKHRFLHSLIKLIDYAQQVLDKDYSGLISRLDRLEITEKKYISPWLYTQYFWLLEAMRKDSVIEVNLVIRSIIYSTQWTGNEIQITLGLQEDWEKKAFAEEVTTAFGPQKLNAFTPSQDELQGFQSEVLKALQLISATDSGITAEISSLVSTIHLVKSDMNIGATSPKFFGAIYLSAPNGNLSELSSLFLVEHLVHETSHLFLNTILAFDPLILNEEEERFSSPIRSELRPMLGIYHASFVLSRVIRVFKRMKQLNLHDSKQLEACIADLEKKYKAAYTTADKLGILTALGKQILLSTRECALID</sequence>
<dbReference type="RefSeq" id="WP_083503068.1">
    <property type="nucleotide sequence ID" value="NZ_CAAAHV010000023.1"/>
</dbReference>
<accession>A0A378IB56</accession>
<dbReference type="NCBIfam" id="TIGR04267">
    <property type="entry name" value="mod_HExxH"/>
    <property type="match status" value="1"/>
</dbReference>
<evidence type="ECO:0000313" key="3">
    <source>
        <dbReference type="Proteomes" id="UP000054735"/>
    </source>
</evidence>
<dbReference type="InterPro" id="IPR026337">
    <property type="entry name" value="AKG_HExxH"/>
</dbReference>
<dbReference type="EMBL" id="UGNW01000001">
    <property type="protein sequence ID" value="STX31781.1"/>
    <property type="molecule type" value="Genomic_DNA"/>
</dbReference>
<evidence type="ECO:0000313" key="2">
    <source>
        <dbReference type="EMBL" id="STX31781.1"/>
    </source>
</evidence>
<dbReference type="Proteomes" id="UP000255066">
    <property type="component" value="Unassembled WGS sequence"/>
</dbReference>
<dbReference type="Proteomes" id="UP000054735">
    <property type="component" value="Unassembled WGS sequence"/>
</dbReference>
<reference evidence="1 3" key="1">
    <citation type="submission" date="2015-11" db="EMBL/GenBank/DDBJ databases">
        <title>Genomic analysis of 38 Legionella species identifies large and diverse effector repertoires.</title>
        <authorList>
            <person name="Burstein D."/>
            <person name="Amaro F."/>
            <person name="Zusman T."/>
            <person name="Lifshitz Z."/>
            <person name="Cohen O."/>
            <person name="Gilbert J.A."/>
            <person name="Pupko T."/>
            <person name="Shuman H.A."/>
            <person name="Segal G."/>
        </authorList>
    </citation>
    <scope>NUCLEOTIDE SEQUENCE [LARGE SCALE GENOMIC DNA]</scope>
    <source>
        <strain evidence="1 3">CDC#1407-AL-14</strain>
    </source>
</reference>
<protein>
    <submittedName>
        <fullName evidence="2">HEXXH motif domain</fullName>
    </submittedName>
</protein>